<protein>
    <submittedName>
        <fullName evidence="1">Uncharacterized protein</fullName>
    </submittedName>
</protein>
<name>C0QMK4_DESAH</name>
<proteinExistence type="predicted"/>
<accession>C0QMK4</accession>
<dbReference type="EMBL" id="CP001088">
    <property type="protein sequence ID" value="ACN17998.1"/>
    <property type="molecule type" value="Genomic_DNA"/>
</dbReference>
<gene>
    <name evidence="1" type="ORF">HRM2_p00040</name>
</gene>
<dbReference type="HOGENOM" id="CLU_2842553_0_0_7"/>
<evidence type="ECO:0000313" key="1">
    <source>
        <dbReference type="EMBL" id="ACN17998.1"/>
    </source>
</evidence>
<geneLocation type="plasmid" evidence="1 2">
    <name>pHRM2a</name>
</geneLocation>
<evidence type="ECO:0000313" key="2">
    <source>
        <dbReference type="Proteomes" id="UP000000442"/>
    </source>
</evidence>
<dbReference type="AlphaFoldDB" id="C0QMK4"/>
<dbReference type="RefSeq" id="WP_012663293.1">
    <property type="nucleotide sequence ID" value="NC_012109.1"/>
</dbReference>
<keyword evidence="2" id="KW-1185">Reference proteome</keyword>
<organism evidence="1 2">
    <name type="scientific">Desulforapulum autotrophicum (strain ATCC 43914 / DSM 3382 / VKM B-1955 / HRM2)</name>
    <name type="common">Desulfobacterium autotrophicum</name>
    <dbReference type="NCBI Taxonomy" id="177437"/>
    <lineage>
        <taxon>Bacteria</taxon>
        <taxon>Pseudomonadati</taxon>
        <taxon>Thermodesulfobacteriota</taxon>
        <taxon>Desulfobacteria</taxon>
        <taxon>Desulfobacterales</taxon>
        <taxon>Desulfobacteraceae</taxon>
        <taxon>Desulforapulum</taxon>
    </lineage>
</organism>
<reference evidence="1 2" key="1">
    <citation type="journal article" date="2009" name="Environ. Microbiol.">
        <title>Genome sequence of Desulfobacterium autotrophicum HRM2, a marine sulfate reducer oxidizing organic carbon completely to carbon dioxide.</title>
        <authorList>
            <person name="Strittmatter A.W."/>
            <person name="Liesegang H."/>
            <person name="Rabus R."/>
            <person name="Decker I."/>
            <person name="Amann J."/>
            <person name="Andres S."/>
            <person name="Henne A."/>
            <person name="Fricke W.F."/>
            <person name="Martinez-Arias R."/>
            <person name="Bartels D."/>
            <person name="Goesmann A."/>
            <person name="Krause L."/>
            <person name="Puehler A."/>
            <person name="Klenk H.P."/>
            <person name="Richter M."/>
            <person name="Schuler M."/>
            <person name="Gloeckner F.O."/>
            <person name="Meyerdierks A."/>
            <person name="Gottschalk G."/>
            <person name="Amann R."/>
        </authorList>
    </citation>
    <scope>NUCLEOTIDE SEQUENCE [LARGE SCALE GENOMIC DNA]</scope>
    <source>
        <strain evidence="2">ATCC 43914 / DSM 3382 / HRM2</strain>
        <plasmid evidence="2">Plasmid pHRM2a</plasmid>
    </source>
</reference>
<dbReference type="KEGG" id="dat:HRM2_p00040"/>
<keyword evidence="1" id="KW-0614">Plasmid</keyword>
<sequence>MTKEKLEFKLDSKIVSKLKELQNTAGGTVQGFVKNKGKTICLGVWGWDIIAGGDHKDGPKALQFA</sequence>
<dbReference type="Proteomes" id="UP000000442">
    <property type="component" value="Plasmid pHRM2a"/>
</dbReference>